<reference evidence="4 5" key="1">
    <citation type="submission" date="2018-08" db="EMBL/GenBank/DDBJ databases">
        <title>Wenzhouxiangella salilacus sp. nov., a novel bacterium isolated from a saline lake in Xinjiang Province, China.</title>
        <authorList>
            <person name="Han S."/>
        </authorList>
    </citation>
    <scope>NUCLEOTIDE SEQUENCE [LARGE SCALE GENOMIC DNA]</scope>
    <source>
        <strain evidence="4 5">XDB06</strain>
    </source>
</reference>
<gene>
    <name evidence="4" type="ORF">DZC52_12600</name>
</gene>
<dbReference type="PROSITE" id="PS50110">
    <property type="entry name" value="RESPONSE_REGULATORY"/>
    <property type="match status" value="1"/>
</dbReference>
<dbReference type="InterPro" id="IPR050595">
    <property type="entry name" value="Bact_response_regulator"/>
</dbReference>
<dbReference type="OrthoDB" id="9800897at2"/>
<evidence type="ECO:0000256" key="2">
    <source>
        <dbReference type="PROSITE-ProRule" id="PRU00169"/>
    </source>
</evidence>
<protein>
    <submittedName>
        <fullName evidence="4">Response regulator</fullName>
    </submittedName>
</protein>
<organism evidence="4 5">
    <name type="scientific">Wenzhouxiangella sediminis</name>
    <dbReference type="NCBI Taxonomy" id="1792836"/>
    <lineage>
        <taxon>Bacteria</taxon>
        <taxon>Pseudomonadati</taxon>
        <taxon>Pseudomonadota</taxon>
        <taxon>Gammaproteobacteria</taxon>
        <taxon>Chromatiales</taxon>
        <taxon>Wenzhouxiangellaceae</taxon>
        <taxon>Wenzhouxiangella</taxon>
    </lineage>
</organism>
<keyword evidence="5" id="KW-1185">Reference proteome</keyword>
<keyword evidence="1 2" id="KW-0597">Phosphoprotein</keyword>
<dbReference type="InterPro" id="IPR011006">
    <property type="entry name" value="CheY-like_superfamily"/>
</dbReference>
<feature type="modified residue" description="4-aspartylphosphate" evidence="2">
    <location>
        <position position="53"/>
    </location>
</feature>
<dbReference type="SMART" id="SM00448">
    <property type="entry name" value="REC"/>
    <property type="match status" value="1"/>
</dbReference>
<proteinExistence type="predicted"/>
<dbReference type="RefSeq" id="WP_116651505.1">
    <property type="nucleotide sequence ID" value="NZ_QUZK01000046.1"/>
</dbReference>
<evidence type="ECO:0000256" key="1">
    <source>
        <dbReference type="ARBA" id="ARBA00022553"/>
    </source>
</evidence>
<dbReference type="SUPFAM" id="SSF52172">
    <property type="entry name" value="CheY-like"/>
    <property type="match status" value="1"/>
</dbReference>
<dbReference type="AlphaFoldDB" id="A0A3E1K639"/>
<dbReference type="Pfam" id="PF00072">
    <property type="entry name" value="Response_reg"/>
    <property type="match status" value="1"/>
</dbReference>
<dbReference type="Proteomes" id="UP000260351">
    <property type="component" value="Unassembled WGS sequence"/>
</dbReference>
<evidence type="ECO:0000313" key="4">
    <source>
        <dbReference type="EMBL" id="RFF29479.1"/>
    </source>
</evidence>
<comment type="caution">
    <text evidence="4">The sequence shown here is derived from an EMBL/GenBank/DDBJ whole genome shotgun (WGS) entry which is preliminary data.</text>
</comment>
<accession>A0A3E1K639</accession>
<dbReference type="GO" id="GO:0000160">
    <property type="term" value="P:phosphorelay signal transduction system"/>
    <property type="evidence" value="ECO:0007669"/>
    <property type="project" value="InterPro"/>
</dbReference>
<feature type="domain" description="Response regulatory" evidence="3">
    <location>
        <begin position="4"/>
        <end position="120"/>
    </location>
</feature>
<dbReference type="PANTHER" id="PTHR44591:SF3">
    <property type="entry name" value="RESPONSE REGULATORY DOMAIN-CONTAINING PROTEIN"/>
    <property type="match status" value="1"/>
</dbReference>
<evidence type="ECO:0000313" key="5">
    <source>
        <dbReference type="Proteomes" id="UP000260351"/>
    </source>
</evidence>
<dbReference type="InterPro" id="IPR001789">
    <property type="entry name" value="Sig_transdc_resp-reg_receiver"/>
</dbReference>
<dbReference type="PANTHER" id="PTHR44591">
    <property type="entry name" value="STRESS RESPONSE REGULATOR PROTEIN 1"/>
    <property type="match status" value="1"/>
</dbReference>
<sequence>MRGKILLIEDNEQNAYLVNYLLGARQWQVISASDGPSGLRLADEEAPDLILLDIQLPGMDGYEVARRLKSRQALADTPIVAVTSYAMPGDRENCLAAGCTGYIEKPIDPARFADEVEQFLEKSE</sequence>
<evidence type="ECO:0000259" key="3">
    <source>
        <dbReference type="PROSITE" id="PS50110"/>
    </source>
</evidence>
<dbReference type="Gene3D" id="3.40.50.2300">
    <property type="match status" value="1"/>
</dbReference>
<name>A0A3E1K639_9GAMM</name>
<dbReference type="EMBL" id="QUZK01000046">
    <property type="protein sequence ID" value="RFF29479.1"/>
    <property type="molecule type" value="Genomic_DNA"/>
</dbReference>